<keyword evidence="3" id="KW-1185">Reference proteome</keyword>
<sequence length="161" mass="17017">MFTIVLAAVVVASGIFWATSSPGNAAVGDCLNVKEFKRGNEPDRVGCADPSANVKVAVKLDDGAARCPDGDYDEYSVSGSYKLCLIPNDREGDCLANFSSTTTQGYLHVDCADGKAEVKVVKVAQGVADESGCEGTDATSYRSYSQPKSTYCYLELSQTSI</sequence>
<dbReference type="Proteomes" id="UP001597417">
    <property type="component" value="Unassembled WGS sequence"/>
</dbReference>
<gene>
    <name evidence="2" type="ORF">ACFSXZ_22725</name>
</gene>
<feature type="chain" id="PRO_5046715656" description="Secreted protein" evidence="1">
    <location>
        <begin position="26"/>
        <end position="161"/>
    </location>
</feature>
<accession>A0ABW5FX24</accession>
<reference evidence="3" key="1">
    <citation type="journal article" date="2019" name="Int. J. Syst. Evol. Microbiol.">
        <title>The Global Catalogue of Microorganisms (GCM) 10K type strain sequencing project: providing services to taxonomists for standard genome sequencing and annotation.</title>
        <authorList>
            <consortium name="The Broad Institute Genomics Platform"/>
            <consortium name="The Broad Institute Genome Sequencing Center for Infectious Disease"/>
            <person name="Wu L."/>
            <person name="Ma J."/>
        </authorList>
    </citation>
    <scope>NUCLEOTIDE SEQUENCE [LARGE SCALE GENOMIC DNA]</scope>
    <source>
        <strain evidence="3">CGMCC 4.7645</strain>
    </source>
</reference>
<evidence type="ECO:0000313" key="2">
    <source>
        <dbReference type="EMBL" id="MFD2419149.1"/>
    </source>
</evidence>
<dbReference type="EMBL" id="JBHUKR010000011">
    <property type="protein sequence ID" value="MFD2419149.1"/>
    <property type="molecule type" value="Genomic_DNA"/>
</dbReference>
<dbReference type="RefSeq" id="WP_378267163.1">
    <property type="nucleotide sequence ID" value="NZ_JBHUKR010000011.1"/>
</dbReference>
<comment type="caution">
    <text evidence="2">The sequence shown here is derived from an EMBL/GenBank/DDBJ whole genome shotgun (WGS) entry which is preliminary data.</text>
</comment>
<protein>
    <recommendedName>
        <fullName evidence="4">Secreted protein</fullName>
    </recommendedName>
</protein>
<evidence type="ECO:0008006" key="4">
    <source>
        <dbReference type="Google" id="ProtNLM"/>
    </source>
</evidence>
<evidence type="ECO:0000256" key="1">
    <source>
        <dbReference type="SAM" id="SignalP"/>
    </source>
</evidence>
<evidence type="ECO:0000313" key="3">
    <source>
        <dbReference type="Proteomes" id="UP001597417"/>
    </source>
</evidence>
<proteinExistence type="predicted"/>
<keyword evidence="1" id="KW-0732">Signal</keyword>
<organism evidence="2 3">
    <name type="scientific">Amycolatopsis pigmentata</name>
    <dbReference type="NCBI Taxonomy" id="450801"/>
    <lineage>
        <taxon>Bacteria</taxon>
        <taxon>Bacillati</taxon>
        <taxon>Actinomycetota</taxon>
        <taxon>Actinomycetes</taxon>
        <taxon>Pseudonocardiales</taxon>
        <taxon>Pseudonocardiaceae</taxon>
        <taxon>Amycolatopsis</taxon>
    </lineage>
</organism>
<name>A0ABW5FX24_9PSEU</name>
<feature type="signal peptide" evidence="1">
    <location>
        <begin position="1"/>
        <end position="25"/>
    </location>
</feature>